<keyword evidence="3" id="KW-0804">Transcription</keyword>
<dbReference type="Gene3D" id="1.10.10.10">
    <property type="entry name" value="Winged helix-like DNA-binding domain superfamily/Winged helix DNA-binding domain"/>
    <property type="match status" value="1"/>
</dbReference>
<dbReference type="InterPro" id="IPR035472">
    <property type="entry name" value="RpiR-like_SIS"/>
</dbReference>
<name>A0ABT3QSN7_9HYPH</name>
<reference evidence="6 7" key="1">
    <citation type="submission" date="2022-11" db="EMBL/GenBank/DDBJ databases">
        <title>Brucella sp. YY2X, whole genome shotgun sequencing project.</title>
        <authorList>
            <person name="Yang Y."/>
        </authorList>
    </citation>
    <scope>NUCLEOTIDE SEQUENCE [LARGE SCALE GENOMIC DNA]</scope>
    <source>
        <strain evidence="6 7">YY2X</strain>
    </source>
</reference>
<dbReference type="Gene3D" id="3.40.50.10490">
    <property type="entry name" value="Glucose-6-phosphate isomerase like protein, domain 1"/>
    <property type="match status" value="1"/>
</dbReference>
<dbReference type="InterPro" id="IPR036388">
    <property type="entry name" value="WH-like_DNA-bd_sf"/>
</dbReference>
<comment type="caution">
    <text evidence="6">The sequence shown here is derived from an EMBL/GenBank/DDBJ whole genome shotgun (WGS) entry which is preliminary data.</text>
</comment>
<dbReference type="CDD" id="cd05013">
    <property type="entry name" value="SIS_RpiR"/>
    <property type="match status" value="1"/>
</dbReference>
<keyword evidence="7" id="KW-1185">Reference proteome</keyword>
<keyword evidence="2" id="KW-0238">DNA-binding</keyword>
<feature type="domain" description="SIS" evidence="5">
    <location>
        <begin position="137"/>
        <end position="273"/>
    </location>
</feature>
<dbReference type="PROSITE" id="PS51464">
    <property type="entry name" value="SIS"/>
    <property type="match status" value="1"/>
</dbReference>
<proteinExistence type="predicted"/>
<organism evidence="6 7">
    <name type="scientific">Ochrobactrum chromiisoli</name>
    <dbReference type="NCBI Taxonomy" id="2993941"/>
    <lineage>
        <taxon>Bacteria</taxon>
        <taxon>Pseudomonadati</taxon>
        <taxon>Pseudomonadota</taxon>
        <taxon>Alphaproteobacteria</taxon>
        <taxon>Hyphomicrobiales</taxon>
        <taxon>Brucellaceae</taxon>
        <taxon>Brucella/Ochrobactrum group</taxon>
        <taxon>Ochrobactrum</taxon>
    </lineage>
</organism>
<evidence type="ECO:0000259" key="5">
    <source>
        <dbReference type="PROSITE" id="PS51464"/>
    </source>
</evidence>
<dbReference type="InterPro" id="IPR009057">
    <property type="entry name" value="Homeodomain-like_sf"/>
</dbReference>
<dbReference type="PROSITE" id="PS51071">
    <property type="entry name" value="HTH_RPIR"/>
    <property type="match status" value="1"/>
</dbReference>
<dbReference type="Pfam" id="PF01418">
    <property type="entry name" value="HTH_6"/>
    <property type="match status" value="1"/>
</dbReference>
<dbReference type="InterPro" id="IPR046348">
    <property type="entry name" value="SIS_dom_sf"/>
</dbReference>
<evidence type="ECO:0000256" key="3">
    <source>
        <dbReference type="ARBA" id="ARBA00023163"/>
    </source>
</evidence>
<dbReference type="InterPro" id="IPR001347">
    <property type="entry name" value="SIS_dom"/>
</dbReference>
<dbReference type="InterPro" id="IPR047640">
    <property type="entry name" value="RpiR-like"/>
</dbReference>
<dbReference type="PANTHER" id="PTHR30514">
    <property type="entry name" value="GLUCOKINASE"/>
    <property type="match status" value="1"/>
</dbReference>
<sequence length="300" mass="32872">MIAENIADGTFRSSVEDWLRALENKNNLSDASHQVLQTIIADPKFASYAAAKDIAERARLNGASVIRTAQALGYAGWPALRQEIRSRYIATLSAVELSSVHENQAASADPVGYSLTCQITELTNLRRSFDRREIRKLADSFASAKRRLIIASGSYAALGKILAHHATLAGYRSELADDAVAISNAIGDLTSDDIVVAVGFWRIYKSTITALKEAKARHSTTALITDVSQPHLRNLADYYLIVPSEGTSFFVSLVPAMAMIECLCLELARIDNKKTSESLESFEKQWKSFDHLFSGEGELG</sequence>
<evidence type="ECO:0000313" key="7">
    <source>
        <dbReference type="Proteomes" id="UP001301216"/>
    </source>
</evidence>
<dbReference type="Proteomes" id="UP001301216">
    <property type="component" value="Unassembled WGS sequence"/>
</dbReference>
<evidence type="ECO:0000313" key="6">
    <source>
        <dbReference type="EMBL" id="MCX2698594.1"/>
    </source>
</evidence>
<evidence type="ECO:0000259" key="4">
    <source>
        <dbReference type="PROSITE" id="PS51071"/>
    </source>
</evidence>
<dbReference type="EMBL" id="JAPHAV010000012">
    <property type="protein sequence ID" value="MCX2698594.1"/>
    <property type="molecule type" value="Genomic_DNA"/>
</dbReference>
<dbReference type="PANTHER" id="PTHR30514:SF18">
    <property type="entry name" value="RPIR-FAMILY TRANSCRIPTIONAL REGULATOR"/>
    <property type="match status" value="1"/>
</dbReference>
<evidence type="ECO:0000256" key="1">
    <source>
        <dbReference type="ARBA" id="ARBA00023015"/>
    </source>
</evidence>
<dbReference type="RefSeq" id="WP_265986251.1">
    <property type="nucleotide sequence ID" value="NZ_JAPHAV010000012.1"/>
</dbReference>
<dbReference type="InterPro" id="IPR000281">
    <property type="entry name" value="HTH_RpiR"/>
</dbReference>
<dbReference type="SUPFAM" id="SSF46689">
    <property type="entry name" value="Homeodomain-like"/>
    <property type="match status" value="1"/>
</dbReference>
<dbReference type="Pfam" id="PF01380">
    <property type="entry name" value="SIS"/>
    <property type="match status" value="1"/>
</dbReference>
<accession>A0ABT3QSN7</accession>
<protein>
    <submittedName>
        <fullName evidence="6">MurR/RpiR family transcriptional regulator</fullName>
    </submittedName>
</protein>
<feature type="domain" description="HTH rpiR-type" evidence="4">
    <location>
        <begin position="15"/>
        <end position="91"/>
    </location>
</feature>
<keyword evidence="1" id="KW-0805">Transcription regulation</keyword>
<evidence type="ECO:0000256" key="2">
    <source>
        <dbReference type="ARBA" id="ARBA00023125"/>
    </source>
</evidence>
<dbReference type="SUPFAM" id="SSF53697">
    <property type="entry name" value="SIS domain"/>
    <property type="match status" value="1"/>
</dbReference>
<gene>
    <name evidence="6" type="ORF">OPR82_17840</name>
</gene>